<dbReference type="AlphaFoldDB" id="A0A803V8K5"/>
<sequence>PLLMLPSLLSLPPAAETMHPEFLLLPRASPTHTIAPPANHSVHFEFTVMHLVWGQREEAYGLWVVDVADITWRR</sequence>
<protein>
    <submittedName>
        <fullName evidence="1">Uncharacterized protein</fullName>
    </submittedName>
</protein>
<accession>A0A803V8K5</accession>
<reference evidence="1 2" key="1">
    <citation type="journal article" date="2012" name="Nature">
        <title>The genomic landscape of species divergence in Ficedula flycatchers.</title>
        <authorList>
            <person name="Ellegren H."/>
            <person name="Smeds L."/>
            <person name="Burri R."/>
            <person name="Olason P.I."/>
            <person name="Backstrom N."/>
            <person name="Kawakami T."/>
            <person name="Kunstner A."/>
            <person name="Makinen H."/>
            <person name="Nadachowska-Brzyska K."/>
            <person name="Qvarnstrom A."/>
            <person name="Uebbing S."/>
            <person name="Wolf J.B."/>
        </authorList>
    </citation>
    <scope>NUCLEOTIDE SEQUENCE [LARGE SCALE GENOMIC DNA]</scope>
</reference>
<proteinExistence type="predicted"/>
<name>A0A803V8K5_FICAL</name>
<keyword evidence="2" id="KW-1185">Reference proteome</keyword>
<reference evidence="1" key="3">
    <citation type="submission" date="2025-09" db="UniProtKB">
        <authorList>
            <consortium name="Ensembl"/>
        </authorList>
    </citation>
    <scope>IDENTIFICATION</scope>
</reference>
<reference evidence="1" key="2">
    <citation type="submission" date="2025-08" db="UniProtKB">
        <authorList>
            <consortium name="Ensembl"/>
        </authorList>
    </citation>
    <scope>IDENTIFICATION</scope>
</reference>
<organism evidence="1 2">
    <name type="scientific">Ficedula albicollis</name>
    <name type="common">Collared flycatcher</name>
    <name type="synonym">Muscicapa albicollis</name>
    <dbReference type="NCBI Taxonomy" id="59894"/>
    <lineage>
        <taxon>Eukaryota</taxon>
        <taxon>Metazoa</taxon>
        <taxon>Chordata</taxon>
        <taxon>Craniata</taxon>
        <taxon>Vertebrata</taxon>
        <taxon>Euteleostomi</taxon>
        <taxon>Archelosauria</taxon>
        <taxon>Archosauria</taxon>
        <taxon>Dinosauria</taxon>
        <taxon>Saurischia</taxon>
        <taxon>Theropoda</taxon>
        <taxon>Coelurosauria</taxon>
        <taxon>Aves</taxon>
        <taxon>Neognathae</taxon>
        <taxon>Neoaves</taxon>
        <taxon>Telluraves</taxon>
        <taxon>Australaves</taxon>
        <taxon>Passeriformes</taxon>
        <taxon>Muscicapidae</taxon>
        <taxon>Ficedula</taxon>
    </lineage>
</organism>
<evidence type="ECO:0000313" key="2">
    <source>
        <dbReference type="Proteomes" id="UP000016665"/>
    </source>
</evidence>
<evidence type="ECO:0000313" key="1">
    <source>
        <dbReference type="Ensembl" id="ENSFALP00000019061.1"/>
    </source>
</evidence>
<dbReference type="Ensembl" id="ENSFALT00000042552.1">
    <property type="protein sequence ID" value="ENSFALP00000019061.1"/>
    <property type="gene ID" value="ENSFALG00000028892.1"/>
</dbReference>
<dbReference type="Proteomes" id="UP000016665">
    <property type="component" value="Chromosome 1"/>
</dbReference>